<evidence type="ECO:0000256" key="3">
    <source>
        <dbReference type="ARBA" id="ARBA00022448"/>
    </source>
</evidence>
<dbReference type="InterPro" id="IPR006144">
    <property type="entry name" value="Secretion_HlyD_CS"/>
</dbReference>
<evidence type="ECO:0000256" key="4">
    <source>
        <dbReference type="ARBA" id="ARBA00022475"/>
    </source>
</evidence>
<dbReference type="Pfam" id="PF25988">
    <property type="entry name" value="HH_CyaD"/>
    <property type="match status" value="1"/>
</dbReference>
<comment type="similarity">
    <text evidence="2 9">Belongs to the membrane fusion protein (MFP) (TC 8.A.1) family.</text>
</comment>
<keyword evidence="4 9" id="KW-1003">Cell membrane</keyword>
<comment type="subcellular location">
    <subcellularLocation>
        <location evidence="1 9">Cell inner membrane</location>
        <topology evidence="1 9">Single-pass membrane protein</topology>
    </subcellularLocation>
</comment>
<evidence type="ECO:0000256" key="5">
    <source>
        <dbReference type="ARBA" id="ARBA00022519"/>
    </source>
</evidence>
<dbReference type="PROSITE" id="PS00543">
    <property type="entry name" value="HLYD_FAMILY"/>
    <property type="match status" value="1"/>
</dbReference>
<sequence>MTPDVSTTAPAANAPSVRHPVFELLGRYGAIFKAAWKHRNELAGPKRLADEAAFLPAALSLQDTPVHPAPRRLAYALIALFLIALAWSIFGQVDIVAVAPGKIIVSERTKIIQPLEVSVVKRVLVRDGDHVEAGQSLVELDPTMATADRTNVHEQLKAAQSEVLRTRALLQALNSSEPRAPDLGKTIPQGWADEDVSSARAELDDEWSDITAKLAKAAAEINRRQAEIATAREVVTKLETTLPIARQREADFRQLADQGFMSSHANQDRTRERIEMERDLATQRARLAEANATLRESENTRAAYIAETKHSLRTREAAAELKRQQGTQDLAKAGQRERLTTLKAPVAGTVQQLAAHTEGGVVTEAQPLMVIVPDGAQVTAEVTLENKDIGFVSPTQEAAIKLETFPYTRYGTVNATVKTVTADAVNDEKRGAIFPVTLNLNSTTIDVDGKPIKLSPGMNLTAEIKTGKRRIIEFLLSPVQRATSESLRER</sequence>
<dbReference type="OrthoDB" id="9775513at2"/>
<name>A0A433MVK7_9BURK</name>
<dbReference type="RefSeq" id="WP_126025982.1">
    <property type="nucleotide sequence ID" value="NZ_RXFT01000027.1"/>
</dbReference>
<feature type="coiled-coil region" evidence="10">
    <location>
        <begin position="271"/>
        <end position="307"/>
    </location>
</feature>
<evidence type="ECO:0000313" key="13">
    <source>
        <dbReference type="EMBL" id="RUR71927.1"/>
    </source>
</evidence>
<dbReference type="InterPro" id="IPR010129">
    <property type="entry name" value="T1SS_HlyD"/>
</dbReference>
<evidence type="ECO:0000256" key="6">
    <source>
        <dbReference type="ARBA" id="ARBA00022692"/>
    </source>
</evidence>
<dbReference type="PRINTS" id="PR01490">
    <property type="entry name" value="RTXTOXIND"/>
</dbReference>
<comment type="caution">
    <text evidence="13">The sequence shown here is derived from an EMBL/GenBank/DDBJ whole genome shotgun (WGS) entry which is preliminary data.</text>
</comment>
<dbReference type="GO" id="GO:0009306">
    <property type="term" value="P:protein secretion"/>
    <property type="evidence" value="ECO:0007669"/>
    <property type="project" value="InterPro"/>
</dbReference>
<dbReference type="AlphaFoldDB" id="A0A433MVK7"/>
<feature type="domain" description="CyaD-like alpha-helical hairpin" evidence="11">
    <location>
        <begin position="141"/>
        <end position="339"/>
    </location>
</feature>
<keyword evidence="8 9" id="KW-0472">Membrane</keyword>
<dbReference type="Pfam" id="PF26002">
    <property type="entry name" value="Beta-barrel_AprE"/>
    <property type="match status" value="1"/>
</dbReference>
<gene>
    <name evidence="13" type="ORF">EJP67_33260</name>
</gene>
<feature type="transmembrane region" description="Helical" evidence="9">
    <location>
        <begin position="73"/>
        <end position="90"/>
    </location>
</feature>
<evidence type="ECO:0000256" key="10">
    <source>
        <dbReference type="SAM" id="Coils"/>
    </source>
</evidence>
<proteinExistence type="inferred from homology"/>
<dbReference type="SUPFAM" id="SSF111369">
    <property type="entry name" value="HlyD-like secretion proteins"/>
    <property type="match status" value="1"/>
</dbReference>
<dbReference type="Gene3D" id="2.40.30.170">
    <property type="match status" value="1"/>
</dbReference>
<dbReference type="InterPro" id="IPR059040">
    <property type="entry name" value="HH_CyaD-like"/>
</dbReference>
<evidence type="ECO:0000259" key="12">
    <source>
        <dbReference type="Pfam" id="PF26002"/>
    </source>
</evidence>
<keyword evidence="10" id="KW-0175">Coiled coil</keyword>
<keyword evidence="3 9" id="KW-0813">Transport</keyword>
<protein>
    <recommendedName>
        <fullName evidence="9">Membrane fusion protein (MFP) family protein</fullName>
    </recommendedName>
</protein>
<evidence type="ECO:0000256" key="1">
    <source>
        <dbReference type="ARBA" id="ARBA00004377"/>
    </source>
</evidence>
<dbReference type="PANTHER" id="PTHR30386">
    <property type="entry name" value="MEMBRANE FUSION SUBUNIT OF EMRAB-TOLC MULTIDRUG EFFLUX PUMP"/>
    <property type="match status" value="1"/>
</dbReference>
<evidence type="ECO:0000256" key="9">
    <source>
        <dbReference type="RuleBase" id="RU365093"/>
    </source>
</evidence>
<feature type="domain" description="AprE-like beta-barrel" evidence="12">
    <location>
        <begin position="379"/>
        <end position="467"/>
    </location>
</feature>
<evidence type="ECO:0000256" key="2">
    <source>
        <dbReference type="ARBA" id="ARBA00009477"/>
    </source>
</evidence>
<dbReference type="EMBL" id="RXFT01000027">
    <property type="protein sequence ID" value="RUR71927.1"/>
    <property type="molecule type" value="Genomic_DNA"/>
</dbReference>
<dbReference type="Gene3D" id="2.40.50.100">
    <property type="match status" value="1"/>
</dbReference>
<dbReference type="Proteomes" id="UP000281118">
    <property type="component" value="Unassembled WGS sequence"/>
</dbReference>
<dbReference type="NCBIfam" id="TIGR01843">
    <property type="entry name" value="type_I_hlyD"/>
    <property type="match status" value="1"/>
</dbReference>
<evidence type="ECO:0000259" key="11">
    <source>
        <dbReference type="Pfam" id="PF25988"/>
    </source>
</evidence>
<keyword evidence="5 9" id="KW-0997">Cell inner membrane</keyword>
<accession>A0A433MVK7</accession>
<organism evidence="13 14">
    <name type="scientific">Variovorax guangxiensis</name>
    <dbReference type="NCBI Taxonomy" id="1775474"/>
    <lineage>
        <taxon>Bacteria</taxon>
        <taxon>Pseudomonadati</taxon>
        <taxon>Pseudomonadota</taxon>
        <taxon>Betaproteobacteria</taxon>
        <taxon>Burkholderiales</taxon>
        <taxon>Comamonadaceae</taxon>
        <taxon>Variovorax</taxon>
    </lineage>
</organism>
<dbReference type="GO" id="GO:0005886">
    <property type="term" value="C:plasma membrane"/>
    <property type="evidence" value="ECO:0007669"/>
    <property type="project" value="UniProtKB-SubCell"/>
</dbReference>
<evidence type="ECO:0000256" key="8">
    <source>
        <dbReference type="ARBA" id="ARBA00023136"/>
    </source>
</evidence>
<dbReference type="InterPro" id="IPR058982">
    <property type="entry name" value="Beta-barrel_AprE"/>
</dbReference>
<dbReference type="InterPro" id="IPR050739">
    <property type="entry name" value="MFP"/>
</dbReference>
<dbReference type="PANTHER" id="PTHR30386:SF27">
    <property type="entry name" value="MEMBRANE FUSION PROTEIN (MFP) FAMILY PROTEIN"/>
    <property type="match status" value="1"/>
</dbReference>
<keyword evidence="7 9" id="KW-1133">Transmembrane helix</keyword>
<keyword evidence="6 9" id="KW-0812">Transmembrane</keyword>
<evidence type="ECO:0000313" key="14">
    <source>
        <dbReference type="Proteomes" id="UP000281118"/>
    </source>
</evidence>
<reference evidence="13 14" key="1">
    <citation type="submission" date="2018-12" db="EMBL/GenBank/DDBJ databases">
        <title>The genome sequences of Variovorax guangxiensis DSM 27352.</title>
        <authorList>
            <person name="Gao J."/>
            <person name="Sun J."/>
        </authorList>
    </citation>
    <scope>NUCLEOTIDE SEQUENCE [LARGE SCALE GENOMIC DNA]</scope>
    <source>
        <strain evidence="13 14">DSM 27352</strain>
    </source>
</reference>
<evidence type="ECO:0000256" key="7">
    <source>
        <dbReference type="ARBA" id="ARBA00022989"/>
    </source>
</evidence>